<dbReference type="OrthoDB" id="9369505at2759"/>
<protein>
    <submittedName>
        <fullName evidence="2">Uncharacterized protein</fullName>
    </submittedName>
</protein>
<comment type="caution">
    <text evidence="2">The sequence shown here is derived from an EMBL/GenBank/DDBJ whole genome shotgun (WGS) entry which is preliminary data.</text>
</comment>
<dbReference type="EMBL" id="WNTK01000010">
    <property type="protein sequence ID" value="KAG9477174.1"/>
    <property type="molecule type" value="Genomic_DNA"/>
</dbReference>
<keyword evidence="3" id="KW-1185">Reference proteome</keyword>
<organism evidence="2 3">
    <name type="scientific">Eleutherodactylus coqui</name>
    <name type="common">Puerto Rican coqui</name>
    <dbReference type="NCBI Taxonomy" id="57060"/>
    <lineage>
        <taxon>Eukaryota</taxon>
        <taxon>Metazoa</taxon>
        <taxon>Chordata</taxon>
        <taxon>Craniata</taxon>
        <taxon>Vertebrata</taxon>
        <taxon>Euteleostomi</taxon>
        <taxon>Amphibia</taxon>
        <taxon>Batrachia</taxon>
        <taxon>Anura</taxon>
        <taxon>Neobatrachia</taxon>
        <taxon>Hyloidea</taxon>
        <taxon>Eleutherodactylidae</taxon>
        <taxon>Eleutherodactylinae</taxon>
        <taxon>Eleutherodactylus</taxon>
        <taxon>Eleutherodactylus</taxon>
    </lineage>
</organism>
<evidence type="ECO:0000256" key="1">
    <source>
        <dbReference type="SAM" id="MobiDB-lite"/>
    </source>
</evidence>
<sequence>MHKIPLPCLLRTVRLLQSCHCPSLSRTCRSRSGLLLLHEIRPHTLASIPIRFLNQESAEDKTPLSVNSTPSRADESRDGNSLGHSKDGEKSSPQSASISRPKKITCIDLLDAFSSASPSQQELYSSVMQMWRILAISRKLERSDTQRITEHPNFFNLCYEVMTAAHSMSNMFLVCSLQVFVRLNVNPKTRLIQTLLNMCQQRLSTLKKEEVYILANTLKMMEGDKNVDLLKSGLW</sequence>
<gene>
    <name evidence="2" type="ORF">GDO78_002527</name>
</gene>
<feature type="region of interest" description="Disordered" evidence="1">
    <location>
        <begin position="59"/>
        <end position="99"/>
    </location>
</feature>
<reference evidence="2" key="1">
    <citation type="thesis" date="2020" institute="ProQuest LLC" country="789 East Eisenhower Parkway, Ann Arbor, MI, USA">
        <title>Comparative Genomics and Chromosome Evolution.</title>
        <authorList>
            <person name="Mudd A.B."/>
        </authorList>
    </citation>
    <scope>NUCLEOTIDE SEQUENCE</scope>
    <source>
        <strain evidence="2">HN-11 Male</strain>
        <tissue evidence="2">Kidney and liver</tissue>
    </source>
</reference>
<evidence type="ECO:0000313" key="3">
    <source>
        <dbReference type="Proteomes" id="UP000770717"/>
    </source>
</evidence>
<proteinExistence type="predicted"/>
<feature type="compositionally biased region" description="Basic and acidic residues" evidence="1">
    <location>
        <begin position="72"/>
        <end position="90"/>
    </location>
</feature>
<dbReference type="Proteomes" id="UP000770717">
    <property type="component" value="Unassembled WGS sequence"/>
</dbReference>
<name>A0A8J6EXF1_ELECQ</name>
<dbReference type="AlphaFoldDB" id="A0A8J6EXF1"/>
<evidence type="ECO:0000313" key="2">
    <source>
        <dbReference type="EMBL" id="KAG9477174.1"/>
    </source>
</evidence>
<accession>A0A8J6EXF1</accession>